<dbReference type="EMBL" id="WAGX01000005">
    <property type="protein sequence ID" value="KAB1438347.1"/>
    <property type="molecule type" value="Genomic_DNA"/>
</dbReference>
<dbReference type="InterPro" id="IPR023885">
    <property type="entry name" value="4Fe4S-binding_SPASM_dom"/>
</dbReference>
<name>A0A7V7QKP0_9FIRM</name>
<dbReference type="AlphaFoldDB" id="A0A7V7QKP0"/>
<keyword evidence="3" id="KW-1185">Reference proteome</keyword>
<proteinExistence type="predicted"/>
<reference evidence="2 3" key="1">
    <citation type="submission" date="2019-09" db="EMBL/GenBank/DDBJ databases">
        <authorList>
            <person name="Valk L.C."/>
        </authorList>
    </citation>
    <scope>NUCLEOTIDE SEQUENCE [LARGE SCALE GENOMIC DNA]</scope>
    <source>
        <strain evidence="2">GalUA</strain>
    </source>
</reference>
<dbReference type="OrthoDB" id="9805809at2"/>
<feature type="domain" description="4Fe4S-binding SPASM" evidence="1">
    <location>
        <begin position="327"/>
        <end position="379"/>
    </location>
</feature>
<dbReference type="SUPFAM" id="SSF102114">
    <property type="entry name" value="Radical SAM enzymes"/>
    <property type="match status" value="1"/>
</dbReference>
<evidence type="ECO:0000259" key="1">
    <source>
        <dbReference type="Pfam" id="PF13186"/>
    </source>
</evidence>
<dbReference type="InterPro" id="IPR058240">
    <property type="entry name" value="rSAM_sf"/>
</dbReference>
<accession>A0A7V7QKP0</accession>
<comment type="caution">
    <text evidence="2">The sequence shown here is derived from an EMBL/GenBank/DDBJ whole genome shotgun (WGS) entry which is preliminary data.</text>
</comment>
<evidence type="ECO:0000313" key="3">
    <source>
        <dbReference type="Proteomes" id="UP000461768"/>
    </source>
</evidence>
<sequence length="408" mass="47256">MYFRLFEECFFVPDRGGTGAIYNVFSGDIYKVTEKEAGIIKLLESNVSINEVLSKMPHIKKDYLISLINLYKENEIGTFYDKPVYINKLIIDYKAMNNIPVMSSIMITRAIISLSNQCRQKCKLCYPAQYLGDNTCICCSGLEKSNIEQYMEIKKLNKIFSAIVKLKCKNVVLKIPDIEVKTEYFFQCLDIATEYLFENITVLLGNTCICDKTLNNLLNYNINIIIQKEVKNKEIGSSLSIYNRLKKIKGHKKISLLFIVYDDEVKNKLVEEIQITNENGINCIISKYIEKENAINYYLNNPKFVNRTSIESFSYNQYFHSCLGGLIYFDQNGDVYPCPNLLDFKMGNINNFKEVWNKEGLHKFWHLTSMDNISKCKTCAIRYACKDCRANEYILGSDLFKKVTCNKI</sequence>
<evidence type="ECO:0000313" key="2">
    <source>
        <dbReference type="EMBL" id="KAB1438347.1"/>
    </source>
</evidence>
<gene>
    <name evidence="2" type="ORF">F7O84_12425</name>
</gene>
<protein>
    <submittedName>
        <fullName evidence="2">SPASM domain-containing protein</fullName>
    </submittedName>
</protein>
<dbReference type="Proteomes" id="UP000461768">
    <property type="component" value="Unassembled WGS sequence"/>
</dbReference>
<dbReference type="NCBIfam" id="TIGR04085">
    <property type="entry name" value="rSAM_more_4Fe4S"/>
    <property type="match status" value="1"/>
</dbReference>
<dbReference type="RefSeq" id="WP_151145642.1">
    <property type="nucleotide sequence ID" value="NZ_WAGX01000005.1"/>
</dbReference>
<organism evidence="2 3">
    <name type="scientific">Candidatus Galacturonatibacter soehngenii</name>
    <dbReference type="NCBI Taxonomy" id="2307010"/>
    <lineage>
        <taxon>Bacteria</taxon>
        <taxon>Bacillati</taxon>
        <taxon>Bacillota</taxon>
        <taxon>Clostridia</taxon>
        <taxon>Lachnospirales</taxon>
        <taxon>Lachnospiraceae</taxon>
        <taxon>Candidatus Galacturonatibacter</taxon>
    </lineage>
</organism>
<dbReference type="Pfam" id="PF13186">
    <property type="entry name" value="SPASM"/>
    <property type="match status" value="1"/>
</dbReference>
<reference evidence="2 3" key="2">
    <citation type="submission" date="2020-02" db="EMBL/GenBank/DDBJ databases">
        <title>Candidatus Galacturonibacter soehngenii shows hetero-acetogenic catabolism of galacturonic acid but lacks a canonical carbon monoxide dehydrogenase/acetyl-CoA synthase complex.</title>
        <authorList>
            <person name="Diender M."/>
            <person name="Stouten G.R."/>
            <person name="Petersen J.F."/>
            <person name="Nielsen P.H."/>
            <person name="Dueholm M.S."/>
            <person name="Pronk J.T."/>
            <person name="Van Loosdrecht M.C.M."/>
        </authorList>
    </citation>
    <scope>NUCLEOTIDE SEQUENCE [LARGE SCALE GENOMIC DNA]</scope>
    <source>
        <strain evidence="2">GalUA</strain>
    </source>
</reference>